<comment type="similarity">
    <text evidence="8">Belongs to the TRAFAC class dynamin-like GTPase superfamily. GB1/RHD3 GTPase family. RHD3 subfamily.</text>
</comment>
<reference evidence="12 13" key="1">
    <citation type="submission" date="2024-02" db="EMBL/GenBank/DDBJ databases">
        <title>Discinaceae phylogenomics.</title>
        <authorList>
            <person name="Dirks A.C."/>
            <person name="James T.Y."/>
        </authorList>
    </citation>
    <scope>NUCLEOTIDE SEQUENCE [LARGE SCALE GENOMIC DNA]</scope>
    <source>
        <strain evidence="12 13">ACD0624</strain>
    </source>
</reference>
<dbReference type="PANTHER" id="PTHR45923:SF2">
    <property type="entry name" value="PROTEIN SEY1"/>
    <property type="match status" value="1"/>
</dbReference>
<dbReference type="InterPro" id="IPR008803">
    <property type="entry name" value="RHD3/Sey1"/>
</dbReference>
<dbReference type="Pfam" id="PF05879">
    <property type="entry name" value="RHD3_GTPase"/>
    <property type="match status" value="1"/>
</dbReference>
<feature type="topological domain" description="Lumenal" evidence="8">
    <location>
        <begin position="774"/>
        <end position="776"/>
    </location>
</feature>
<keyword evidence="2 8" id="KW-0547">Nucleotide-binding</keyword>
<sequence length="872" mass="96998">MSVNGGGGGGFTSHWHNGTNGINSHMGLKTDISEEEYKNYEHGVQVIDENKELTPNLPTYLTIQNLISAGFNYHVVAVFGSQSTGKSTLLNHLFGTHFSVMDESARRQTTKGIWMSRAVDEVDHKQLVPNREGGMTNNILVMDVEGTDGRERGEDQDFERKSALFALATSEVLIVNVWEHQVGLYQGANMGLLKTVFEVNLGLFLKDRSTTHRSLLFFVIRDHIGHTPLAGLTATLMADLTKIWSSLSKPAGLETSEITDFFDFEFTALPHKILQPEKFLEETKNLRKRFREGTPPDVEVLSDGSPTTCEKGGVFLPAYHRRIPADGFPLYAEGVWEQIVTNKDLDLPSQQELLAQFRCDEIAASCTAGFNEVIASFEDSAKSGKALEGLGGAMREALGEAMGGFEEAGGRYHKGVFSRKRDELRASLEGRLRVLVIGQFSALSKKALSDFTEEITGILKKANSTAHAGTASYDFAVVVDQTRSKVVDKFIAEATECFIPGPTAEWSNHESELESLQKDLDEVAARLRGEEMKRLVSRLERAIKTKLSEPIELEFRRMEEDSKEKGGLWDRVWNVWTGVVKEGVEGFLNRAESFNATEKERDIGAWRLKKKAWGVLKAKIEEEVMEGNLLLKLRENFEDRFRYNDMGIPRVWKPTDDIEGAYTRAREATLKLIPLVSQIILTSTGASPDLDTFFGAPPADFEEDLEEIMGSAKGEFEIISEAKQDDMAVRFKRMADAVYVEAKRSTISSVGQIPLYFYGLLLALGWNEIWAVLRSPLYFVACLAALGVAYIVYTLNLWGPIARVANAMGGQALEVGKERLRDFLQVQGGPAPAAYSGRTNGTRGYDDDSDAISLQTLDGEGRRRVKRESDEE</sequence>
<evidence type="ECO:0000256" key="5">
    <source>
        <dbReference type="ARBA" id="ARBA00022989"/>
    </source>
</evidence>
<evidence type="ECO:0000256" key="10">
    <source>
        <dbReference type="SAM" id="Phobius"/>
    </source>
</evidence>
<dbReference type="Pfam" id="PF20428">
    <property type="entry name" value="Sey1_3HB"/>
    <property type="match status" value="1"/>
</dbReference>
<keyword evidence="5 8" id="KW-1133">Transmembrane helix</keyword>
<gene>
    <name evidence="8 12" type="primary">SEY1</name>
    <name evidence="12" type="ORF">Q9L58_007353</name>
</gene>
<organism evidence="12 13">
    <name type="scientific">Discina gigas</name>
    <dbReference type="NCBI Taxonomy" id="1032678"/>
    <lineage>
        <taxon>Eukaryota</taxon>
        <taxon>Fungi</taxon>
        <taxon>Dikarya</taxon>
        <taxon>Ascomycota</taxon>
        <taxon>Pezizomycotina</taxon>
        <taxon>Pezizomycetes</taxon>
        <taxon>Pezizales</taxon>
        <taxon>Discinaceae</taxon>
        <taxon>Discina</taxon>
    </lineage>
</organism>
<keyword evidence="4 8" id="KW-0256">Endoplasmic reticulum</keyword>
<evidence type="ECO:0000313" key="13">
    <source>
        <dbReference type="Proteomes" id="UP001447188"/>
    </source>
</evidence>
<proteinExistence type="inferred from homology"/>
<keyword evidence="1 8" id="KW-0812">Transmembrane</keyword>
<keyword evidence="7 8" id="KW-0472">Membrane</keyword>
<feature type="topological domain" description="Cytoplasmic" evidence="8">
    <location>
        <begin position="1"/>
        <end position="752"/>
    </location>
</feature>
<feature type="domain" description="GB1/RHD3-type G" evidence="11">
    <location>
        <begin position="70"/>
        <end position="324"/>
    </location>
</feature>
<keyword evidence="3 8" id="KW-0378">Hydrolase</keyword>
<comment type="caution">
    <text evidence="12">The sequence shown here is derived from an EMBL/GenBank/DDBJ whole genome shotgun (WGS) entry which is preliminary data.</text>
</comment>
<keyword evidence="8" id="KW-0175">Coiled coil</keyword>
<evidence type="ECO:0000259" key="11">
    <source>
        <dbReference type="PROSITE" id="PS51715"/>
    </source>
</evidence>
<dbReference type="Proteomes" id="UP001447188">
    <property type="component" value="Unassembled WGS sequence"/>
</dbReference>
<dbReference type="HAMAP" id="MF_03109">
    <property type="entry name" value="Sey1"/>
    <property type="match status" value="1"/>
</dbReference>
<dbReference type="Gene3D" id="3.40.50.300">
    <property type="entry name" value="P-loop containing nucleotide triphosphate hydrolases"/>
    <property type="match status" value="1"/>
</dbReference>
<name>A0ABR3GCV7_9PEZI</name>
<accession>A0ABR3GCV7</accession>
<feature type="topological domain" description="Cytoplasmic" evidence="8">
    <location>
        <begin position="798"/>
        <end position="872"/>
    </location>
</feature>
<feature type="region of interest" description="Disordered" evidence="9">
    <location>
        <begin position="831"/>
        <end position="851"/>
    </location>
</feature>
<evidence type="ECO:0000256" key="1">
    <source>
        <dbReference type="ARBA" id="ARBA00022692"/>
    </source>
</evidence>
<evidence type="ECO:0000256" key="7">
    <source>
        <dbReference type="ARBA" id="ARBA00023136"/>
    </source>
</evidence>
<dbReference type="CDD" id="cd01851">
    <property type="entry name" value="GBP"/>
    <property type="match status" value="1"/>
</dbReference>
<evidence type="ECO:0000256" key="9">
    <source>
        <dbReference type="SAM" id="MobiDB-lite"/>
    </source>
</evidence>
<dbReference type="PANTHER" id="PTHR45923">
    <property type="entry name" value="PROTEIN SEY1"/>
    <property type="match status" value="1"/>
</dbReference>
<feature type="binding site" evidence="8">
    <location>
        <begin position="80"/>
        <end position="87"/>
    </location>
    <ligand>
        <name>GTP</name>
        <dbReference type="ChEBI" id="CHEBI:37565"/>
    </ligand>
</feature>
<dbReference type="SUPFAM" id="SSF52540">
    <property type="entry name" value="P-loop containing nucleoside triphosphate hydrolases"/>
    <property type="match status" value="1"/>
</dbReference>
<evidence type="ECO:0000256" key="8">
    <source>
        <dbReference type="HAMAP-Rule" id="MF_03109"/>
    </source>
</evidence>
<evidence type="ECO:0000313" key="12">
    <source>
        <dbReference type="EMBL" id="KAL0633749.1"/>
    </source>
</evidence>
<evidence type="ECO:0000256" key="3">
    <source>
        <dbReference type="ARBA" id="ARBA00022801"/>
    </source>
</evidence>
<dbReference type="EMBL" id="JBBBZM010000115">
    <property type="protein sequence ID" value="KAL0633749.1"/>
    <property type="molecule type" value="Genomic_DNA"/>
</dbReference>
<dbReference type="InterPro" id="IPR046758">
    <property type="entry name" value="Sey1/RHD3-like_3HB"/>
</dbReference>
<evidence type="ECO:0000256" key="2">
    <source>
        <dbReference type="ARBA" id="ARBA00022741"/>
    </source>
</evidence>
<evidence type="ECO:0000256" key="6">
    <source>
        <dbReference type="ARBA" id="ARBA00023134"/>
    </source>
</evidence>
<feature type="transmembrane region" description="Helical" evidence="10">
    <location>
        <begin position="777"/>
        <end position="798"/>
    </location>
</feature>
<keyword evidence="13" id="KW-1185">Reference proteome</keyword>
<dbReference type="InterPro" id="IPR027417">
    <property type="entry name" value="P-loop_NTPase"/>
</dbReference>
<protein>
    <submittedName>
        <fullName evidence="12">Dynamin-like GTPase that mediates homotypic ER fusion</fullName>
    </submittedName>
</protein>
<keyword evidence="6 8" id="KW-0342">GTP-binding</keyword>
<comment type="subcellular location">
    <subcellularLocation>
        <location evidence="8">Endoplasmic reticulum membrane</location>
        <topology evidence="8">Multi-pass membrane protein</topology>
    </subcellularLocation>
    <text evidence="8">Enriched in the cortical ER. Concentrated in punctae along the ER tubules.</text>
</comment>
<feature type="coiled-coil region" evidence="8">
    <location>
        <begin position="506"/>
        <end position="533"/>
    </location>
</feature>
<dbReference type="InterPro" id="IPR030386">
    <property type="entry name" value="G_GB1_RHD3_dom"/>
</dbReference>
<evidence type="ECO:0000256" key="4">
    <source>
        <dbReference type="ARBA" id="ARBA00022824"/>
    </source>
</evidence>
<dbReference type="PROSITE" id="PS51715">
    <property type="entry name" value="G_GB1_RHD3"/>
    <property type="match status" value="1"/>
</dbReference>